<dbReference type="AlphaFoldDB" id="A0A4S2N3M0"/>
<gene>
    <name evidence="2" type="ORF">EX30DRAFT_84675</name>
</gene>
<feature type="compositionally biased region" description="Low complexity" evidence="1">
    <location>
        <begin position="86"/>
        <end position="95"/>
    </location>
</feature>
<dbReference type="Proteomes" id="UP000298138">
    <property type="component" value="Unassembled WGS sequence"/>
</dbReference>
<protein>
    <submittedName>
        <fullName evidence="2">Uncharacterized protein</fullName>
    </submittedName>
</protein>
<feature type="compositionally biased region" description="Pro residues" evidence="1">
    <location>
        <begin position="96"/>
        <end position="105"/>
    </location>
</feature>
<dbReference type="EMBL" id="ML220113">
    <property type="protein sequence ID" value="TGZ83544.1"/>
    <property type="molecule type" value="Genomic_DNA"/>
</dbReference>
<reference evidence="2 3" key="1">
    <citation type="submission" date="2019-04" db="EMBL/GenBank/DDBJ databases">
        <title>Comparative genomics and transcriptomics to analyze fruiting body development in filamentous ascomycetes.</title>
        <authorList>
            <consortium name="DOE Joint Genome Institute"/>
            <person name="Lutkenhaus R."/>
            <person name="Traeger S."/>
            <person name="Breuer J."/>
            <person name="Kuo A."/>
            <person name="Lipzen A."/>
            <person name="Pangilinan J."/>
            <person name="Dilworth D."/>
            <person name="Sandor L."/>
            <person name="Poggeler S."/>
            <person name="Barry K."/>
            <person name="Grigoriev I.V."/>
            <person name="Nowrousian M."/>
        </authorList>
    </citation>
    <scope>NUCLEOTIDE SEQUENCE [LARGE SCALE GENOMIC DNA]</scope>
    <source>
        <strain evidence="2 3">CBS 389.68</strain>
    </source>
</reference>
<sequence>MASEPRIWKPEAPTLGVATSPVTATLSCSCDNRSISTAAIYPPHLTVQYQYLTISSSLPSSITAFGNYLQVLPLEHQTHPLQHRLPTLPTPGTYTPSPPSPPRPNPHSQNLDHHHLGQQRATFVHTYIDYTST</sequence>
<evidence type="ECO:0000313" key="2">
    <source>
        <dbReference type="EMBL" id="TGZ83544.1"/>
    </source>
</evidence>
<keyword evidence="3" id="KW-1185">Reference proteome</keyword>
<organism evidence="2 3">
    <name type="scientific">Ascodesmis nigricans</name>
    <dbReference type="NCBI Taxonomy" id="341454"/>
    <lineage>
        <taxon>Eukaryota</taxon>
        <taxon>Fungi</taxon>
        <taxon>Dikarya</taxon>
        <taxon>Ascomycota</taxon>
        <taxon>Pezizomycotina</taxon>
        <taxon>Pezizomycetes</taxon>
        <taxon>Pezizales</taxon>
        <taxon>Ascodesmidaceae</taxon>
        <taxon>Ascodesmis</taxon>
    </lineage>
</organism>
<dbReference type="PROSITE" id="PS51257">
    <property type="entry name" value="PROKAR_LIPOPROTEIN"/>
    <property type="match status" value="1"/>
</dbReference>
<feature type="region of interest" description="Disordered" evidence="1">
    <location>
        <begin position="82"/>
        <end position="113"/>
    </location>
</feature>
<evidence type="ECO:0000256" key="1">
    <source>
        <dbReference type="SAM" id="MobiDB-lite"/>
    </source>
</evidence>
<name>A0A4S2N3M0_9PEZI</name>
<accession>A0A4S2N3M0</accession>
<dbReference type="InParanoid" id="A0A4S2N3M0"/>
<evidence type="ECO:0000313" key="3">
    <source>
        <dbReference type="Proteomes" id="UP000298138"/>
    </source>
</evidence>
<proteinExistence type="predicted"/>